<keyword evidence="1" id="KW-0863">Zinc-finger</keyword>
<dbReference type="Proteomes" id="UP000708208">
    <property type="component" value="Unassembled WGS sequence"/>
</dbReference>
<evidence type="ECO:0000256" key="2">
    <source>
        <dbReference type="SAM" id="MobiDB-lite"/>
    </source>
</evidence>
<reference evidence="4" key="1">
    <citation type="submission" date="2021-06" db="EMBL/GenBank/DDBJ databases">
        <authorList>
            <person name="Hodson N. C."/>
            <person name="Mongue J. A."/>
            <person name="Jaron S. K."/>
        </authorList>
    </citation>
    <scope>NUCLEOTIDE SEQUENCE</scope>
</reference>
<keyword evidence="1" id="KW-0862">Zinc</keyword>
<feature type="compositionally biased region" description="Polar residues" evidence="2">
    <location>
        <begin position="224"/>
        <end position="234"/>
    </location>
</feature>
<dbReference type="InterPro" id="IPR001878">
    <property type="entry name" value="Znf_CCHC"/>
</dbReference>
<gene>
    <name evidence="4" type="ORF">AFUS01_LOCUS13325</name>
</gene>
<dbReference type="PANTHER" id="PTHR37984">
    <property type="entry name" value="PROTEIN CBG26694"/>
    <property type="match status" value="1"/>
</dbReference>
<sequence length="557" mass="62017">MATNGFPALFAEFNAAVEDFASYLDRFNCYIDCLGITDLQKPKFFIASAGAEIFALARRLAAPANPKDLDYDKLTKLLTDHYHPAPLEDVARHIFRHRKQKDGESFNSFYASLKELSRDCNFADQTRLDEELKAQIIGGTNDGTLQKYCFATPKLALKDVVAKAVASEQATKGVDHFNAPNVKASESSSVNRVNERVNKKHFQKKKSNGSKNYASNSNSNSTNPGASHANSSKSNFTPNMVVICYRCGKKNHKAPDCRHKNAVCSSCQKVGHLNTVCGKSRKELLEIQKPAAENKSCNVVDIGQLGEENLPTIADGDDPPPPKIFIDVQVEGKAVKFEADCGSGFTLISEKTFRELNLSEKLRPCKFVLKTYDRGIVRIRGYIPVHVNFKGKSYRQVLRVVQGDYDSVIGRDWLLPMNIDIREFIETNKISVSVNLNLKSEIDKLVSEFSELFSDNITKVPNYCADFKLKADATPVFCRARTVPFALREAVDKEIDRLVAAGIYVPAESSEWATPIVPVIKSNGKIRLVGDYSVTINKAIIPEEYPIPNIEEEILQD</sequence>
<feature type="region of interest" description="Disordered" evidence="2">
    <location>
        <begin position="177"/>
        <end position="234"/>
    </location>
</feature>
<dbReference type="EMBL" id="CAJVCH010107960">
    <property type="protein sequence ID" value="CAG7724292.1"/>
    <property type="molecule type" value="Genomic_DNA"/>
</dbReference>
<feature type="non-terminal residue" evidence="4">
    <location>
        <position position="557"/>
    </location>
</feature>
<keyword evidence="5" id="KW-1185">Reference proteome</keyword>
<evidence type="ECO:0000313" key="5">
    <source>
        <dbReference type="Proteomes" id="UP000708208"/>
    </source>
</evidence>
<name>A0A8J2NSG2_9HEXA</name>
<keyword evidence="1" id="KW-0479">Metal-binding</keyword>
<dbReference type="PANTHER" id="PTHR37984:SF5">
    <property type="entry name" value="PROTEIN NYNRIN-LIKE"/>
    <property type="match status" value="1"/>
</dbReference>
<evidence type="ECO:0000313" key="4">
    <source>
        <dbReference type="EMBL" id="CAG7724292.1"/>
    </source>
</evidence>
<accession>A0A8J2NSG2</accession>
<comment type="caution">
    <text evidence="4">The sequence shown here is derived from an EMBL/GenBank/DDBJ whole genome shotgun (WGS) entry which is preliminary data.</text>
</comment>
<dbReference type="GO" id="GO:0008270">
    <property type="term" value="F:zinc ion binding"/>
    <property type="evidence" value="ECO:0007669"/>
    <property type="project" value="UniProtKB-KW"/>
</dbReference>
<dbReference type="InterPro" id="IPR050951">
    <property type="entry name" value="Retrovirus_Pol_polyprotein"/>
</dbReference>
<protein>
    <recommendedName>
        <fullName evidence="3">CCHC-type domain-containing protein</fullName>
    </recommendedName>
</protein>
<feature type="compositionally biased region" description="Low complexity" evidence="2">
    <location>
        <begin position="209"/>
        <end position="223"/>
    </location>
</feature>
<dbReference type="SMART" id="SM00343">
    <property type="entry name" value="ZnF_C2HC"/>
    <property type="match status" value="2"/>
</dbReference>
<feature type="compositionally biased region" description="Basic residues" evidence="2">
    <location>
        <begin position="198"/>
        <end position="208"/>
    </location>
</feature>
<proteinExistence type="predicted"/>
<evidence type="ECO:0000259" key="3">
    <source>
        <dbReference type="PROSITE" id="PS50158"/>
    </source>
</evidence>
<dbReference type="PROSITE" id="PS50158">
    <property type="entry name" value="ZF_CCHC"/>
    <property type="match status" value="1"/>
</dbReference>
<dbReference type="GO" id="GO:0003676">
    <property type="term" value="F:nucleic acid binding"/>
    <property type="evidence" value="ECO:0007669"/>
    <property type="project" value="InterPro"/>
</dbReference>
<organism evidence="4 5">
    <name type="scientific">Allacma fusca</name>
    <dbReference type="NCBI Taxonomy" id="39272"/>
    <lineage>
        <taxon>Eukaryota</taxon>
        <taxon>Metazoa</taxon>
        <taxon>Ecdysozoa</taxon>
        <taxon>Arthropoda</taxon>
        <taxon>Hexapoda</taxon>
        <taxon>Collembola</taxon>
        <taxon>Symphypleona</taxon>
        <taxon>Sminthuridae</taxon>
        <taxon>Allacma</taxon>
    </lineage>
</organism>
<dbReference type="AlphaFoldDB" id="A0A8J2NSG2"/>
<evidence type="ECO:0000256" key="1">
    <source>
        <dbReference type="PROSITE-ProRule" id="PRU00047"/>
    </source>
</evidence>
<feature type="domain" description="CCHC-type" evidence="3">
    <location>
        <begin position="244"/>
        <end position="258"/>
    </location>
</feature>
<dbReference type="OrthoDB" id="6768279at2759"/>